<reference evidence="2" key="1">
    <citation type="journal article" date="2019" name="Int. J. Syst. Evol. Microbiol.">
        <title>The Global Catalogue of Microorganisms (GCM) 10K type strain sequencing project: providing services to taxonomists for standard genome sequencing and annotation.</title>
        <authorList>
            <consortium name="The Broad Institute Genomics Platform"/>
            <consortium name="The Broad Institute Genome Sequencing Center for Infectious Disease"/>
            <person name="Wu L."/>
            <person name="Ma J."/>
        </authorList>
    </citation>
    <scope>NUCLEOTIDE SEQUENCE [LARGE SCALE GENOMIC DNA]</scope>
    <source>
        <strain evidence="2">JCM 14545</strain>
    </source>
</reference>
<accession>A0ABP5DJB5</accession>
<proteinExistence type="predicted"/>
<keyword evidence="2" id="KW-1185">Reference proteome</keyword>
<evidence type="ECO:0000313" key="2">
    <source>
        <dbReference type="Proteomes" id="UP001501116"/>
    </source>
</evidence>
<name>A0ABP5DJB5_9PSEU</name>
<organism evidence="1 2">
    <name type="scientific">Amycolatopsis minnesotensis</name>
    <dbReference type="NCBI Taxonomy" id="337894"/>
    <lineage>
        <taxon>Bacteria</taxon>
        <taxon>Bacillati</taxon>
        <taxon>Actinomycetota</taxon>
        <taxon>Actinomycetes</taxon>
        <taxon>Pseudonocardiales</taxon>
        <taxon>Pseudonocardiaceae</taxon>
        <taxon>Amycolatopsis</taxon>
    </lineage>
</organism>
<gene>
    <name evidence="1" type="ORF">GCM10009754_65300</name>
</gene>
<evidence type="ECO:0000313" key="1">
    <source>
        <dbReference type="EMBL" id="GAA1979840.1"/>
    </source>
</evidence>
<dbReference type="EMBL" id="BAAANN010000032">
    <property type="protein sequence ID" value="GAA1979840.1"/>
    <property type="molecule type" value="Genomic_DNA"/>
</dbReference>
<dbReference type="Proteomes" id="UP001501116">
    <property type="component" value="Unassembled WGS sequence"/>
</dbReference>
<sequence>MSTGAPAVDNLVDSARFSWTGFPGTEPGDCADSVGRVEPVGILARPDALRATEVDGVVCFTGMPSNEWLVVRT</sequence>
<protein>
    <submittedName>
        <fullName evidence="1">Uncharacterized protein</fullName>
    </submittedName>
</protein>
<comment type="caution">
    <text evidence="1">The sequence shown here is derived from an EMBL/GenBank/DDBJ whole genome shotgun (WGS) entry which is preliminary data.</text>
</comment>